<keyword evidence="4" id="KW-0010">Activator</keyword>
<evidence type="ECO:0000313" key="9">
    <source>
        <dbReference type="Proteomes" id="UP000054379"/>
    </source>
</evidence>
<dbReference type="PANTHER" id="PTHR13964">
    <property type="entry name" value="RBP-RELATED"/>
    <property type="match status" value="1"/>
</dbReference>
<evidence type="ECO:0000256" key="2">
    <source>
        <dbReference type="ARBA" id="ARBA00023015"/>
    </source>
</evidence>
<proteinExistence type="predicted"/>
<comment type="subcellular location">
    <subcellularLocation>
        <location evidence="1">Nucleus</location>
    </subcellularLocation>
</comment>
<gene>
    <name evidence="8" type="ORF">N329_12339</name>
</gene>
<accession>A0A091Q6Q7</accession>
<dbReference type="PROSITE" id="PS51011">
    <property type="entry name" value="ARID"/>
    <property type="match status" value="1"/>
</dbReference>
<keyword evidence="6" id="KW-0539">Nucleus</keyword>
<feature type="domain" description="ARID" evidence="7">
    <location>
        <begin position="1"/>
        <end position="81"/>
    </location>
</feature>
<dbReference type="FunFam" id="1.10.150.60:FF:000004">
    <property type="entry name" value="AT-rich interactive domain-containing protein 5B"/>
    <property type="match status" value="1"/>
</dbReference>
<dbReference type="GO" id="GO:0005634">
    <property type="term" value="C:nucleus"/>
    <property type="evidence" value="ECO:0007669"/>
    <property type="project" value="UniProtKB-SubCell"/>
</dbReference>
<dbReference type="PANTHER" id="PTHR13964:SF37">
    <property type="entry name" value="AT-RICH INTERACTIVE DOMAIN-CONTAINING PROTEIN 5B"/>
    <property type="match status" value="1"/>
</dbReference>
<evidence type="ECO:0000256" key="3">
    <source>
        <dbReference type="ARBA" id="ARBA00023125"/>
    </source>
</evidence>
<dbReference type="GO" id="GO:0000976">
    <property type="term" value="F:transcription cis-regulatory region binding"/>
    <property type="evidence" value="ECO:0007669"/>
    <property type="project" value="TreeGrafter"/>
</dbReference>
<keyword evidence="5" id="KW-0804">Transcription</keyword>
<evidence type="ECO:0000256" key="6">
    <source>
        <dbReference type="ARBA" id="ARBA00023242"/>
    </source>
</evidence>
<dbReference type="GO" id="GO:0006357">
    <property type="term" value="P:regulation of transcription by RNA polymerase II"/>
    <property type="evidence" value="ECO:0007669"/>
    <property type="project" value="TreeGrafter"/>
</dbReference>
<dbReference type="SUPFAM" id="SSF46774">
    <property type="entry name" value="ARID-like"/>
    <property type="match status" value="1"/>
</dbReference>
<feature type="non-terminal residue" evidence="8">
    <location>
        <position position="81"/>
    </location>
</feature>
<organism evidence="8 9">
    <name type="scientific">Haliaeetus albicilla</name>
    <name type="common">White-tailed sea-eagle</name>
    <name type="synonym">Falco albicilla</name>
    <dbReference type="NCBI Taxonomy" id="8969"/>
    <lineage>
        <taxon>Eukaryota</taxon>
        <taxon>Metazoa</taxon>
        <taxon>Chordata</taxon>
        <taxon>Craniata</taxon>
        <taxon>Vertebrata</taxon>
        <taxon>Euteleostomi</taxon>
        <taxon>Archelosauria</taxon>
        <taxon>Archosauria</taxon>
        <taxon>Dinosauria</taxon>
        <taxon>Saurischia</taxon>
        <taxon>Theropoda</taxon>
        <taxon>Coelurosauria</taxon>
        <taxon>Aves</taxon>
        <taxon>Neognathae</taxon>
        <taxon>Neoaves</taxon>
        <taxon>Telluraves</taxon>
        <taxon>Accipitrimorphae</taxon>
        <taxon>Accipitriformes</taxon>
        <taxon>Accipitridae</taxon>
        <taxon>Accipitrinae</taxon>
        <taxon>Haliaeetus</taxon>
    </lineage>
</organism>
<protein>
    <submittedName>
        <fullName evidence="8">AT-rich interactive domain-containing protein 5B</fullName>
    </submittedName>
</protein>
<dbReference type="InterPro" id="IPR036431">
    <property type="entry name" value="ARID_dom_sf"/>
</dbReference>
<dbReference type="SMART" id="SM00501">
    <property type="entry name" value="BRIGHT"/>
    <property type="match status" value="1"/>
</dbReference>
<dbReference type="Pfam" id="PF01388">
    <property type="entry name" value="ARID"/>
    <property type="match status" value="1"/>
</dbReference>
<evidence type="ECO:0000259" key="7">
    <source>
        <dbReference type="PROSITE" id="PS51011"/>
    </source>
</evidence>
<evidence type="ECO:0000256" key="1">
    <source>
        <dbReference type="ARBA" id="ARBA00004123"/>
    </source>
</evidence>
<evidence type="ECO:0000256" key="4">
    <source>
        <dbReference type="ARBA" id="ARBA00023159"/>
    </source>
</evidence>
<dbReference type="AlphaFoldDB" id="A0A091Q6Q7"/>
<dbReference type="InterPro" id="IPR051232">
    <property type="entry name" value="ARID/SWI1_ChromRemod"/>
</dbReference>
<dbReference type="InterPro" id="IPR001606">
    <property type="entry name" value="ARID_dom"/>
</dbReference>
<evidence type="ECO:0000313" key="8">
    <source>
        <dbReference type="EMBL" id="KFQ05359.1"/>
    </source>
</evidence>
<name>A0A091Q6Q7_HALAL</name>
<dbReference type="Proteomes" id="UP000054379">
    <property type="component" value="Unassembled WGS sequence"/>
</dbReference>
<dbReference type="SMART" id="SM01014">
    <property type="entry name" value="ARID"/>
    <property type="match status" value="1"/>
</dbReference>
<keyword evidence="2" id="KW-0805">Transcription regulation</keyword>
<keyword evidence="3" id="KW-0238">DNA-binding</keyword>
<sequence length="81" mass="9544">DEQAFLVALYKYMKERKTPIERIPYLGFKQINLWTMFQAAQKLGGYETITARRQWKHIYDELGGNPGSTSAATCTRRHYER</sequence>
<dbReference type="Gene3D" id="1.10.150.60">
    <property type="entry name" value="ARID DNA-binding domain"/>
    <property type="match status" value="1"/>
</dbReference>
<feature type="non-terminal residue" evidence="8">
    <location>
        <position position="1"/>
    </location>
</feature>
<evidence type="ECO:0000256" key="5">
    <source>
        <dbReference type="ARBA" id="ARBA00023163"/>
    </source>
</evidence>
<dbReference type="CDD" id="cd16869">
    <property type="entry name" value="ARID_ARID5"/>
    <property type="match status" value="1"/>
</dbReference>
<reference evidence="8 9" key="1">
    <citation type="submission" date="2014-04" db="EMBL/GenBank/DDBJ databases">
        <title>Genome evolution of avian class.</title>
        <authorList>
            <person name="Zhang G."/>
            <person name="Li C."/>
        </authorList>
    </citation>
    <scope>NUCLEOTIDE SEQUENCE [LARGE SCALE GENOMIC DNA]</scope>
    <source>
        <strain evidence="8">BGI_N329</strain>
    </source>
</reference>
<dbReference type="EMBL" id="KK656687">
    <property type="protein sequence ID" value="KFQ05359.1"/>
    <property type="molecule type" value="Genomic_DNA"/>
</dbReference>